<dbReference type="Proteomes" id="UP001487740">
    <property type="component" value="Unassembled WGS sequence"/>
</dbReference>
<feature type="active site" description="Proton acceptor" evidence="9">
    <location>
        <position position="342"/>
    </location>
</feature>
<evidence type="ECO:0000313" key="14">
    <source>
        <dbReference type="Proteomes" id="UP001487740"/>
    </source>
</evidence>
<comment type="pathway">
    <text evidence="2">Carbohydrate metabolism; galactose metabolism.</text>
</comment>
<dbReference type="PIRSF" id="PIRSF005096">
    <property type="entry name" value="GALM"/>
    <property type="match status" value="1"/>
</dbReference>
<dbReference type="EMBL" id="JARAKH010000025">
    <property type="protein sequence ID" value="KAK8390726.1"/>
    <property type="molecule type" value="Genomic_DNA"/>
</dbReference>
<evidence type="ECO:0000256" key="11">
    <source>
        <dbReference type="PIRSR" id="PIRSR005096-3"/>
    </source>
</evidence>
<dbReference type="Pfam" id="PF01263">
    <property type="entry name" value="Aldose_epim"/>
    <property type="match status" value="1"/>
</dbReference>
<feature type="active site" description="Proton donor" evidence="9">
    <location>
        <position position="204"/>
    </location>
</feature>
<dbReference type="SUPFAM" id="SSF74650">
    <property type="entry name" value="Galactose mutarotase-like"/>
    <property type="match status" value="1"/>
</dbReference>
<dbReference type="InterPro" id="IPR014718">
    <property type="entry name" value="GH-type_carb-bd"/>
</dbReference>
<name>A0AAW0TVN7_SCYPA</name>
<comment type="similarity">
    <text evidence="4 8">Belongs to the aldose epimerase family.</text>
</comment>
<feature type="binding site" evidence="10">
    <location>
        <position position="273"/>
    </location>
    <ligand>
        <name>beta-D-galactose</name>
        <dbReference type="ChEBI" id="CHEBI:27667"/>
    </ligand>
</feature>
<sequence>MTLTFHIGLFLVVVKTASVPDFEMKGIRKDVFGVFHDPDSGVEVKVDRYTLTSASGVEVQVISYGACVSAIVVPDKSGKKDHVTLGFDDMKGYLENAYQGSSIGRCANRIGKGKLVVEGQQYTLTINNNGNHLHGGTRGWDKHVWESHVSEESVVFSRLSSDGEEGYPGAVLAQVKYSLDAAGGLGIDFEAMTTRATPINMTNHCFFNLAGHAAGQGGLLEHLVRVNADRFTPVGQDLIPTGELASVRGTAYDLRSPTTFGEALPRAPGNGFDHNFCLQFKHRGELELAACFLHTPTGRGLEVYTTEPGVQIYTGNFLPKEANKMVGRNGTSYTYQGAFCCEPQNFPDAVNQRNFPSAICCPGKPYKHSMMYKFFVQK</sequence>
<reference evidence="13 14" key="1">
    <citation type="submission" date="2023-03" db="EMBL/GenBank/DDBJ databases">
        <title>High-quality genome of Scylla paramamosain provides insights in environmental adaptation.</title>
        <authorList>
            <person name="Zhang L."/>
        </authorList>
    </citation>
    <scope>NUCLEOTIDE SEQUENCE [LARGE SCALE GENOMIC DNA]</scope>
    <source>
        <strain evidence="13">LZ_2023a</strain>
        <tissue evidence="13">Muscle</tissue>
    </source>
</reference>
<dbReference type="PANTHER" id="PTHR10091">
    <property type="entry name" value="ALDOSE-1-EPIMERASE"/>
    <property type="match status" value="1"/>
</dbReference>
<comment type="function">
    <text evidence="7">Mutarotase that catalyzes the interconversion of beta-D-galactose and alpha-D-galactose during galactose metabolism. Beta-D-galactose is metabolized in the liver into glucose 1-phosphate, the primary metabolic fuel, by the action of four enzymes that constitute the Leloir pathway: GALM, GALK1 (galactokinase), GALT (galactose-1-phosphate uridylyltransferase) and GALE (UDP-galactose-4'-epimerase). Involved in the maintenance of the equilibrium between the beta- and alpha-anomers of galactose, therefore ensuring a sufficient supply of the alpha-anomer for GALK1. Also active on D-glucose although shows a preference for galactose over glucose.</text>
</comment>
<evidence type="ECO:0000256" key="4">
    <source>
        <dbReference type="ARBA" id="ARBA00006206"/>
    </source>
</evidence>
<gene>
    <name evidence="13" type="ORF">O3P69_010438</name>
</gene>
<dbReference type="GO" id="GO:0004034">
    <property type="term" value="F:aldose 1-epimerase activity"/>
    <property type="evidence" value="ECO:0007669"/>
    <property type="project" value="UniProtKB-EC"/>
</dbReference>
<dbReference type="InterPro" id="IPR015443">
    <property type="entry name" value="Aldose_1-epimerase"/>
</dbReference>
<comment type="caution">
    <text evidence="13">The sequence shown here is derived from an EMBL/GenBank/DDBJ whole genome shotgun (WGS) entry which is preliminary data.</text>
</comment>
<dbReference type="GO" id="GO:0006006">
    <property type="term" value="P:glucose metabolic process"/>
    <property type="evidence" value="ECO:0007669"/>
    <property type="project" value="TreeGrafter"/>
</dbReference>
<comment type="catalytic activity">
    <reaction evidence="8">
        <text>alpha-D-glucose = beta-D-glucose</text>
        <dbReference type="Rhea" id="RHEA:10264"/>
        <dbReference type="ChEBI" id="CHEBI:15903"/>
        <dbReference type="ChEBI" id="CHEBI:17925"/>
        <dbReference type="EC" id="5.1.3.3"/>
    </reaction>
</comment>
<dbReference type="GO" id="GO:0033499">
    <property type="term" value="P:galactose catabolic process via UDP-galactose, Leloir pathway"/>
    <property type="evidence" value="ECO:0007669"/>
    <property type="project" value="TreeGrafter"/>
</dbReference>
<dbReference type="PANTHER" id="PTHR10091:SF0">
    <property type="entry name" value="GALACTOSE MUTAROTASE"/>
    <property type="match status" value="1"/>
</dbReference>
<dbReference type="AlphaFoldDB" id="A0AAW0TVN7"/>
<keyword evidence="14" id="KW-1185">Reference proteome</keyword>
<feature type="signal peptide" evidence="12">
    <location>
        <begin position="1"/>
        <end position="18"/>
    </location>
</feature>
<keyword evidence="6 8" id="KW-0119">Carbohydrate metabolism</keyword>
<evidence type="ECO:0000256" key="5">
    <source>
        <dbReference type="ARBA" id="ARBA00023235"/>
    </source>
</evidence>
<evidence type="ECO:0000256" key="3">
    <source>
        <dbReference type="ARBA" id="ARBA00005028"/>
    </source>
</evidence>
<evidence type="ECO:0000256" key="9">
    <source>
        <dbReference type="PIRSR" id="PIRSR005096-1"/>
    </source>
</evidence>
<feature type="chain" id="PRO_5043699069" description="Aldose 1-epimerase" evidence="12">
    <location>
        <begin position="19"/>
        <end position="378"/>
    </location>
</feature>
<proteinExistence type="inferred from homology"/>
<accession>A0AAW0TVN7</accession>
<dbReference type="Gene3D" id="2.70.98.10">
    <property type="match status" value="1"/>
</dbReference>
<dbReference type="NCBIfam" id="NF008277">
    <property type="entry name" value="PRK11055.1"/>
    <property type="match status" value="1"/>
</dbReference>
<evidence type="ECO:0000256" key="12">
    <source>
        <dbReference type="SAM" id="SignalP"/>
    </source>
</evidence>
<dbReference type="InterPro" id="IPR011013">
    <property type="entry name" value="Gal_mutarotase_sf_dom"/>
</dbReference>
<comment type="catalytic activity">
    <reaction evidence="1">
        <text>alpha-D-galactose = beta-D-galactose</text>
        <dbReference type="Rhea" id="RHEA:28675"/>
        <dbReference type="ChEBI" id="CHEBI:27667"/>
        <dbReference type="ChEBI" id="CHEBI:28061"/>
        <dbReference type="EC" id="5.1.3.3"/>
    </reaction>
    <physiologicalReaction direction="right-to-left" evidence="1">
        <dbReference type="Rhea" id="RHEA:28677"/>
    </physiologicalReaction>
</comment>
<evidence type="ECO:0000256" key="6">
    <source>
        <dbReference type="ARBA" id="ARBA00023277"/>
    </source>
</evidence>
<evidence type="ECO:0000256" key="2">
    <source>
        <dbReference type="ARBA" id="ARBA00004947"/>
    </source>
</evidence>
<dbReference type="InterPro" id="IPR008183">
    <property type="entry name" value="Aldose_1/G6P_1-epimerase"/>
</dbReference>
<dbReference type="EC" id="5.1.3.3" evidence="8"/>
<dbReference type="GO" id="GO:0030246">
    <property type="term" value="F:carbohydrate binding"/>
    <property type="evidence" value="ECO:0007669"/>
    <property type="project" value="InterPro"/>
</dbReference>
<comment type="pathway">
    <text evidence="3 8">Carbohydrate metabolism; hexose metabolism.</text>
</comment>
<protein>
    <recommendedName>
        <fullName evidence="8">Aldose 1-epimerase</fullName>
        <ecNumber evidence="8">5.1.3.3</ecNumber>
    </recommendedName>
</protein>
<evidence type="ECO:0000256" key="7">
    <source>
        <dbReference type="ARBA" id="ARBA00045743"/>
    </source>
</evidence>
<evidence type="ECO:0000256" key="1">
    <source>
        <dbReference type="ARBA" id="ARBA00001712"/>
    </source>
</evidence>
<dbReference type="CDD" id="cd09019">
    <property type="entry name" value="galactose_mutarotase_like"/>
    <property type="match status" value="1"/>
</dbReference>
<feature type="binding site" evidence="11">
    <location>
        <begin position="108"/>
        <end position="109"/>
    </location>
    <ligand>
        <name>beta-D-galactose</name>
        <dbReference type="ChEBI" id="CHEBI:27667"/>
    </ligand>
</feature>
<organism evidence="13 14">
    <name type="scientific">Scylla paramamosain</name>
    <name type="common">Mud crab</name>
    <dbReference type="NCBI Taxonomy" id="85552"/>
    <lineage>
        <taxon>Eukaryota</taxon>
        <taxon>Metazoa</taxon>
        <taxon>Ecdysozoa</taxon>
        <taxon>Arthropoda</taxon>
        <taxon>Crustacea</taxon>
        <taxon>Multicrustacea</taxon>
        <taxon>Malacostraca</taxon>
        <taxon>Eumalacostraca</taxon>
        <taxon>Eucarida</taxon>
        <taxon>Decapoda</taxon>
        <taxon>Pleocyemata</taxon>
        <taxon>Brachyura</taxon>
        <taxon>Eubrachyura</taxon>
        <taxon>Portunoidea</taxon>
        <taxon>Portunidae</taxon>
        <taxon>Portuninae</taxon>
        <taxon>Scylla</taxon>
    </lineage>
</organism>
<dbReference type="InterPro" id="IPR047215">
    <property type="entry name" value="Galactose_mutarotase-like"/>
</dbReference>
<keyword evidence="12" id="KW-0732">Signal</keyword>
<keyword evidence="5 8" id="KW-0413">Isomerase</keyword>
<evidence type="ECO:0000256" key="10">
    <source>
        <dbReference type="PIRSR" id="PIRSR005096-2"/>
    </source>
</evidence>
<evidence type="ECO:0000313" key="13">
    <source>
        <dbReference type="EMBL" id="KAK8390726.1"/>
    </source>
</evidence>
<evidence type="ECO:0000256" key="8">
    <source>
        <dbReference type="PIRNR" id="PIRNR005096"/>
    </source>
</evidence>